<evidence type="ECO:0000313" key="2">
    <source>
        <dbReference type="EMBL" id="MDN3611044.1"/>
    </source>
</evidence>
<gene>
    <name evidence="2" type="ORF">QWZ16_15320</name>
</gene>
<evidence type="ECO:0000313" key="3">
    <source>
        <dbReference type="Proteomes" id="UP001238540"/>
    </source>
</evidence>
<dbReference type="Proteomes" id="UP001238540">
    <property type="component" value="Unassembled WGS sequence"/>
</dbReference>
<protein>
    <submittedName>
        <fullName evidence="2">Uncharacterized protein</fullName>
    </submittedName>
</protein>
<keyword evidence="3" id="KW-1185">Reference proteome</keyword>
<evidence type="ECO:0000256" key="1">
    <source>
        <dbReference type="SAM" id="MobiDB-lite"/>
    </source>
</evidence>
<dbReference type="EMBL" id="JAUFQC010000007">
    <property type="protein sequence ID" value="MDN3611044.1"/>
    <property type="molecule type" value="Genomic_DNA"/>
</dbReference>
<proteinExistence type="predicted"/>
<feature type="compositionally biased region" description="Basic and acidic residues" evidence="1">
    <location>
        <begin position="19"/>
        <end position="33"/>
    </location>
</feature>
<sequence>MTQFQVNNQSPVTRLSAGEIHDDTQVTKARLPDSRNASNVVDTVNSQQKSKVVSADVATEALQRVLSAFHKGDDVTVSQLEKASMNDMVLMAANLGSKRLVKRQTPPLRPVDS</sequence>
<dbReference type="RefSeq" id="WP_290312580.1">
    <property type="nucleotide sequence ID" value="NZ_JAUFQC010000007.1"/>
</dbReference>
<organism evidence="2 3">
    <name type="scientific">Vibrio ostreicida</name>
    <dbReference type="NCBI Taxonomy" id="526588"/>
    <lineage>
        <taxon>Bacteria</taxon>
        <taxon>Pseudomonadati</taxon>
        <taxon>Pseudomonadota</taxon>
        <taxon>Gammaproteobacteria</taxon>
        <taxon>Vibrionales</taxon>
        <taxon>Vibrionaceae</taxon>
        <taxon>Vibrio</taxon>
    </lineage>
</organism>
<comment type="caution">
    <text evidence="2">The sequence shown here is derived from an EMBL/GenBank/DDBJ whole genome shotgun (WGS) entry which is preliminary data.</text>
</comment>
<name>A0ABT8BXD3_9VIBR</name>
<reference evidence="3" key="1">
    <citation type="journal article" date="2019" name="Int. J. Syst. Evol. Microbiol.">
        <title>The Global Catalogue of Microorganisms (GCM) 10K type strain sequencing project: providing services to taxonomists for standard genome sequencing and annotation.</title>
        <authorList>
            <consortium name="The Broad Institute Genomics Platform"/>
            <consortium name="The Broad Institute Genome Sequencing Center for Infectious Disease"/>
            <person name="Wu L."/>
            <person name="Ma J."/>
        </authorList>
    </citation>
    <scope>NUCLEOTIDE SEQUENCE [LARGE SCALE GENOMIC DNA]</scope>
    <source>
        <strain evidence="3">CECT 7398</strain>
    </source>
</reference>
<accession>A0ABT8BXD3</accession>
<feature type="compositionally biased region" description="Polar residues" evidence="1">
    <location>
        <begin position="1"/>
        <end position="13"/>
    </location>
</feature>
<feature type="region of interest" description="Disordered" evidence="1">
    <location>
        <begin position="1"/>
        <end position="43"/>
    </location>
</feature>